<evidence type="ECO:0000256" key="10">
    <source>
        <dbReference type="NCBIfam" id="TIGR00465"/>
    </source>
</evidence>
<dbReference type="InterPro" id="IPR008927">
    <property type="entry name" value="6-PGluconate_DH-like_C_sf"/>
</dbReference>
<gene>
    <name evidence="14" type="primary">ilvC</name>
    <name evidence="14" type="ORF">HUG12_08535</name>
</gene>
<dbReference type="PANTHER" id="PTHR21371:SF1">
    <property type="entry name" value="KETOL-ACID REDUCTOISOMERASE, MITOCHONDRIAL"/>
    <property type="match status" value="1"/>
</dbReference>
<dbReference type="InterPro" id="IPR036291">
    <property type="entry name" value="NAD(P)-bd_dom_sf"/>
</dbReference>
<feature type="domain" description="KARI N-terminal Rossmann" evidence="12">
    <location>
        <begin position="4"/>
        <end position="183"/>
    </location>
</feature>
<comment type="caution">
    <text evidence="11">Lacks conserved residue(s) required for the propagation of feature annotation.</text>
</comment>
<comment type="cofactor">
    <cofactor evidence="1">
        <name>Mg(2+)</name>
        <dbReference type="ChEBI" id="CHEBI:18420"/>
    </cofactor>
</comment>
<keyword evidence="9 11" id="KW-0100">Branched-chain amino acid biosynthesis</keyword>
<dbReference type="Gene3D" id="6.10.240.10">
    <property type="match status" value="1"/>
</dbReference>
<dbReference type="PROSITE" id="PS51851">
    <property type="entry name" value="KARI_C"/>
    <property type="match status" value="1"/>
</dbReference>
<dbReference type="EC" id="1.1.1.86" evidence="10"/>
<evidence type="ECO:0000259" key="12">
    <source>
        <dbReference type="PROSITE" id="PS51850"/>
    </source>
</evidence>
<evidence type="ECO:0000256" key="1">
    <source>
        <dbReference type="ARBA" id="ARBA00001946"/>
    </source>
</evidence>
<keyword evidence="15" id="KW-1185">Reference proteome</keyword>
<dbReference type="GO" id="GO:0004455">
    <property type="term" value="F:ketol-acid reductoisomerase activity"/>
    <property type="evidence" value="ECO:0007669"/>
    <property type="project" value="UniProtKB-UniRule"/>
</dbReference>
<dbReference type="RefSeq" id="WP_179268356.1">
    <property type="nucleotide sequence ID" value="NZ_CP058579.1"/>
</dbReference>
<dbReference type="EMBL" id="CP058579">
    <property type="protein sequence ID" value="QLG61771.1"/>
    <property type="molecule type" value="Genomic_DNA"/>
</dbReference>
<evidence type="ECO:0000256" key="4">
    <source>
        <dbReference type="ARBA" id="ARBA00010318"/>
    </source>
</evidence>
<evidence type="ECO:0000256" key="7">
    <source>
        <dbReference type="ARBA" id="ARBA00022842"/>
    </source>
</evidence>
<dbReference type="SUPFAM" id="SSF48179">
    <property type="entry name" value="6-phosphogluconate dehydrogenase C-terminal domain-like"/>
    <property type="match status" value="1"/>
</dbReference>
<keyword evidence="6 11" id="KW-0479">Metal-binding</keyword>
<dbReference type="Pfam" id="PF01450">
    <property type="entry name" value="KARI_C"/>
    <property type="match status" value="1"/>
</dbReference>
<dbReference type="InterPro" id="IPR013116">
    <property type="entry name" value="KARI_N"/>
</dbReference>
<dbReference type="Pfam" id="PF07991">
    <property type="entry name" value="KARI_N"/>
    <property type="match status" value="1"/>
</dbReference>
<dbReference type="InterPro" id="IPR000506">
    <property type="entry name" value="KARI_C"/>
</dbReference>
<dbReference type="GO" id="GO:0050661">
    <property type="term" value="F:NADP binding"/>
    <property type="evidence" value="ECO:0007669"/>
    <property type="project" value="InterPro"/>
</dbReference>
<keyword evidence="7 11" id="KW-0460">Magnesium</keyword>
<dbReference type="InterPro" id="IPR013023">
    <property type="entry name" value="KARI"/>
</dbReference>
<proteinExistence type="inferred from homology"/>
<dbReference type="UniPathway" id="UPA00049">
    <property type="reaction ID" value="UER00060"/>
</dbReference>
<sequence length="331" mass="36512">MSETRVYYDEDADLSVLDGRTVAVIGYGNQGRSQALNLRDSGVEVVVGNRSDDYRERAREDGFDALPIDEAAAEGDVVFLLVPDEVAPEVYEGKIEPNLASGDVLYFSHGYNVTFDRIRPPDDVDVVLVAPRMAGTSVRTLYEAGEGFPSILAVNQDATGEATATALALAKGIGSTAAGVVEGTFDMETKVDLLSEQALVPMLMGAMRAKFEVEVANGIPPEIVMSELYLSKELAEIFELMAEEGFLGQLPYHSTTSQYGQLSRAEEFDHEPLKAFVEERLREIDDGSFAREWSAERQRDGATLDRLYEKHRESEFVRAEQETMAKLFGRD</sequence>
<dbReference type="GO" id="GO:0009097">
    <property type="term" value="P:isoleucine biosynthetic process"/>
    <property type="evidence" value="ECO:0007669"/>
    <property type="project" value="UniProtKB-UniRule"/>
</dbReference>
<dbReference type="GeneID" id="56037500"/>
<dbReference type="GO" id="GO:0016853">
    <property type="term" value="F:isomerase activity"/>
    <property type="evidence" value="ECO:0007669"/>
    <property type="project" value="UniProtKB-KW"/>
</dbReference>
<feature type="binding site" evidence="11">
    <location>
        <position position="196"/>
    </location>
    <ligand>
        <name>Mg(2+)</name>
        <dbReference type="ChEBI" id="CHEBI:18420"/>
        <label>1</label>
    </ligand>
</feature>
<evidence type="ECO:0000256" key="3">
    <source>
        <dbReference type="ARBA" id="ARBA00004885"/>
    </source>
</evidence>
<evidence type="ECO:0000256" key="2">
    <source>
        <dbReference type="ARBA" id="ARBA00004864"/>
    </source>
</evidence>
<comment type="similarity">
    <text evidence="4 11">Belongs to the ketol-acid reductoisomerase family.</text>
</comment>
<dbReference type="InterPro" id="IPR014359">
    <property type="entry name" value="KARI_prok"/>
</dbReference>
<dbReference type="PANTHER" id="PTHR21371">
    <property type="entry name" value="KETOL-ACID REDUCTOISOMERASE, MITOCHONDRIAL"/>
    <property type="match status" value="1"/>
</dbReference>
<evidence type="ECO:0000256" key="9">
    <source>
        <dbReference type="ARBA" id="ARBA00023304"/>
    </source>
</evidence>
<evidence type="ECO:0000256" key="8">
    <source>
        <dbReference type="ARBA" id="ARBA00023002"/>
    </source>
</evidence>
<comment type="pathway">
    <text evidence="3">Amino-acid biosynthesis; L-isoleucine biosynthesis; L-isoleucine from 2-oxobutanoate: step 2/4.</text>
</comment>
<dbReference type="KEGG" id="halu:HUG12_08535"/>
<dbReference type="PROSITE" id="PS51850">
    <property type="entry name" value="KARI_N"/>
    <property type="match status" value="1"/>
</dbReference>
<evidence type="ECO:0000256" key="5">
    <source>
        <dbReference type="ARBA" id="ARBA00022605"/>
    </source>
</evidence>
<keyword evidence="8 11" id="KW-0560">Oxidoreductase</keyword>
<comment type="pathway">
    <text evidence="2">Amino-acid biosynthesis; L-valine biosynthesis; L-valine from pyruvate: step 2/4.</text>
</comment>
<dbReference type="AlphaFoldDB" id="A0A7D5LAE8"/>
<dbReference type="SUPFAM" id="SSF51735">
    <property type="entry name" value="NAD(P)-binding Rossmann-fold domains"/>
    <property type="match status" value="1"/>
</dbReference>
<evidence type="ECO:0000313" key="14">
    <source>
        <dbReference type="EMBL" id="QLG61771.1"/>
    </source>
</evidence>
<feature type="domain" description="KARI C-terminal knotted" evidence="13">
    <location>
        <begin position="184"/>
        <end position="331"/>
    </location>
</feature>
<dbReference type="GO" id="GO:0009099">
    <property type="term" value="P:L-valine biosynthetic process"/>
    <property type="evidence" value="ECO:0007669"/>
    <property type="project" value="UniProtKB-UniRule"/>
</dbReference>
<dbReference type="Gene3D" id="3.40.50.720">
    <property type="entry name" value="NAD(P)-binding Rossmann-like Domain"/>
    <property type="match status" value="1"/>
</dbReference>
<evidence type="ECO:0000259" key="13">
    <source>
        <dbReference type="PROSITE" id="PS51851"/>
    </source>
</evidence>
<dbReference type="NCBIfam" id="TIGR00465">
    <property type="entry name" value="ilvC"/>
    <property type="match status" value="1"/>
</dbReference>
<dbReference type="GO" id="GO:0046872">
    <property type="term" value="F:metal ion binding"/>
    <property type="evidence" value="ECO:0007669"/>
    <property type="project" value="UniProtKB-UniRule"/>
</dbReference>
<reference evidence="14 15" key="1">
    <citation type="submission" date="2020-06" db="EMBL/GenBank/DDBJ databases">
        <title>NJ-3-1, isolated from saline soil.</title>
        <authorList>
            <person name="Cui H.L."/>
            <person name="Shi X."/>
        </authorList>
    </citation>
    <scope>NUCLEOTIDE SEQUENCE [LARGE SCALE GENOMIC DNA]</scope>
    <source>
        <strain evidence="14 15">NJ-3-1</strain>
    </source>
</reference>
<evidence type="ECO:0000256" key="11">
    <source>
        <dbReference type="PROSITE-ProRule" id="PRU01198"/>
    </source>
</evidence>
<protein>
    <recommendedName>
        <fullName evidence="10">Ketol-acid reductoisomerase</fullName>
        <ecNumber evidence="10">1.1.1.86</ecNumber>
    </recommendedName>
</protein>
<dbReference type="PIRSF" id="PIRSF000116">
    <property type="entry name" value="IlvC_gammaproteo"/>
    <property type="match status" value="1"/>
</dbReference>
<evidence type="ECO:0000313" key="15">
    <source>
        <dbReference type="Proteomes" id="UP000509626"/>
    </source>
</evidence>
<feature type="binding site" evidence="11">
    <location>
        <position position="192"/>
    </location>
    <ligand>
        <name>Mg(2+)</name>
        <dbReference type="ChEBI" id="CHEBI:18420"/>
        <label>2</label>
    </ligand>
</feature>
<dbReference type="Proteomes" id="UP000509626">
    <property type="component" value="Chromosome"/>
</dbReference>
<organism evidence="14 15">
    <name type="scientific">Halorarum salinum</name>
    <dbReference type="NCBI Taxonomy" id="2743089"/>
    <lineage>
        <taxon>Archaea</taxon>
        <taxon>Methanobacteriati</taxon>
        <taxon>Methanobacteriota</taxon>
        <taxon>Stenosarchaea group</taxon>
        <taxon>Halobacteria</taxon>
        <taxon>Halobacteriales</taxon>
        <taxon>Haloferacaceae</taxon>
        <taxon>Halorarum</taxon>
    </lineage>
</organism>
<dbReference type="OrthoDB" id="6064at2157"/>
<keyword evidence="14" id="KW-0413">Isomerase</keyword>
<evidence type="ECO:0000256" key="6">
    <source>
        <dbReference type="ARBA" id="ARBA00022723"/>
    </source>
</evidence>
<name>A0A7D5LAE8_9EURY</name>
<feature type="binding site" evidence="11">
    <location>
        <position position="192"/>
    </location>
    <ligand>
        <name>Mg(2+)</name>
        <dbReference type="ChEBI" id="CHEBI:18420"/>
        <label>1</label>
    </ligand>
</feature>
<keyword evidence="5 11" id="KW-0028">Amino-acid biosynthesis</keyword>
<accession>A0A7D5LAE8</accession>
<dbReference type="UniPathway" id="UPA00047">
    <property type="reaction ID" value="UER00056"/>
</dbReference>